<sequence length="67" mass="7400">MISETNKPAEKADADNLDDSGFLTPETGSDTADADYNIDLPVSEADRTEEDDKAAERQKRIMSRIPQ</sequence>
<dbReference type="EMBL" id="JACJPW010000011">
    <property type="protein sequence ID" value="MBD2180729.1"/>
    <property type="molecule type" value="Genomic_DNA"/>
</dbReference>
<reference evidence="2" key="2">
    <citation type="submission" date="2020-08" db="EMBL/GenBank/DDBJ databases">
        <authorList>
            <person name="Chen M."/>
            <person name="Teng W."/>
            <person name="Zhao L."/>
            <person name="Hu C."/>
            <person name="Zhou Y."/>
            <person name="Han B."/>
            <person name="Song L."/>
            <person name="Shu W."/>
        </authorList>
    </citation>
    <scope>NUCLEOTIDE SEQUENCE</scope>
    <source>
        <strain evidence="2">FACHB-1375</strain>
    </source>
</reference>
<evidence type="ECO:0000313" key="2">
    <source>
        <dbReference type="EMBL" id="MBD2180729.1"/>
    </source>
</evidence>
<gene>
    <name evidence="2" type="ORF">H6G03_06370</name>
</gene>
<name>A0A926ZFJ2_9CYAN</name>
<organism evidence="2 3">
    <name type="scientific">Aerosakkonema funiforme FACHB-1375</name>
    <dbReference type="NCBI Taxonomy" id="2949571"/>
    <lineage>
        <taxon>Bacteria</taxon>
        <taxon>Bacillati</taxon>
        <taxon>Cyanobacteriota</taxon>
        <taxon>Cyanophyceae</taxon>
        <taxon>Oscillatoriophycideae</taxon>
        <taxon>Aerosakkonematales</taxon>
        <taxon>Aerosakkonemataceae</taxon>
        <taxon>Aerosakkonema</taxon>
    </lineage>
</organism>
<keyword evidence="3" id="KW-1185">Reference proteome</keyword>
<proteinExistence type="predicted"/>
<protein>
    <submittedName>
        <fullName evidence="2">Uncharacterized protein</fullName>
    </submittedName>
</protein>
<evidence type="ECO:0000256" key="1">
    <source>
        <dbReference type="SAM" id="MobiDB-lite"/>
    </source>
</evidence>
<comment type="caution">
    <text evidence="2">The sequence shown here is derived from an EMBL/GenBank/DDBJ whole genome shotgun (WGS) entry which is preliminary data.</text>
</comment>
<reference evidence="2" key="1">
    <citation type="journal article" date="2015" name="ISME J.">
        <title>Draft Genome Sequence of Streptomyces incarnatus NRRL8089, which Produces the Nucleoside Antibiotic Sinefungin.</title>
        <authorList>
            <person name="Oshima K."/>
            <person name="Hattori M."/>
            <person name="Shimizu H."/>
            <person name="Fukuda K."/>
            <person name="Nemoto M."/>
            <person name="Inagaki K."/>
            <person name="Tamura T."/>
        </authorList>
    </citation>
    <scope>NUCLEOTIDE SEQUENCE</scope>
    <source>
        <strain evidence="2">FACHB-1375</strain>
    </source>
</reference>
<accession>A0A926ZFJ2</accession>
<dbReference type="RefSeq" id="WP_190463229.1">
    <property type="nucleotide sequence ID" value="NZ_JACJPW010000011.1"/>
</dbReference>
<dbReference type="Proteomes" id="UP000641646">
    <property type="component" value="Unassembled WGS sequence"/>
</dbReference>
<evidence type="ECO:0000313" key="3">
    <source>
        <dbReference type="Proteomes" id="UP000641646"/>
    </source>
</evidence>
<dbReference type="AlphaFoldDB" id="A0A926ZFJ2"/>
<feature type="region of interest" description="Disordered" evidence="1">
    <location>
        <begin position="1"/>
        <end position="67"/>
    </location>
</feature>